<keyword evidence="7" id="KW-0067">ATP-binding</keyword>
<evidence type="ECO:0000256" key="9">
    <source>
        <dbReference type="ARBA" id="ARBA00023146"/>
    </source>
</evidence>
<dbReference type="InterPro" id="IPR041715">
    <property type="entry name" value="HisRS-like_core"/>
</dbReference>
<keyword evidence="14" id="KW-0436">Ligase</keyword>
<dbReference type="InterPro" id="IPR015807">
    <property type="entry name" value="His-tRNA-ligase"/>
</dbReference>
<feature type="domain" description="Aminoacyl-transfer RNA synthetases class-II family profile" evidence="13">
    <location>
        <begin position="15"/>
        <end position="353"/>
    </location>
</feature>
<dbReference type="GO" id="GO:0004821">
    <property type="term" value="F:histidine-tRNA ligase activity"/>
    <property type="evidence" value="ECO:0007669"/>
    <property type="project" value="UniProtKB-UniRule"/>
</dbReference>
<dbReference type="AlphaFoldDB" id="A0A7Y6DY55"/>
<dbReference type="SUPFAM" id="SSF52954">
    <property type="entry name" value="Class II aaRS ABD-related"/>
    <property type="match status" value="1"/>
</dbReference>
<dbReference type="GO" id="GO:0005524">
    <property type="term" value="F:ATP binding"/>
    <property type="evidence" value="ECO:0007669"/>
    <property type="project" value="UniProtKB-KW"/>
</dbReference>
<evidence type="ECO:0000256" key="4">
    <source>
        <dbReference type="ARBA" id="ARBA00017399"/>
    </source>
</evidence>
<dbReference type="PROSITE" id="PS50862">
    <property type="entry name" value="AA_TRNA_LIGASE_II"/>
    <property type="match status" value="1"/>
</dbReference>
<evidence type="ECO:0000313" key="14">
    <source>
        <dbReference type="EMBL" id="NUU17634.1"/>
    </source>
</evidence>
<feature type="binding site" evidence="12">
    <location>
        <begin position="288"/>
        <end position="289"/>
    </location>
    <ligand>
        <name>L-histidine</name>
        <dbReference type="ChEBI" id="CHEBI:57595"/>
    </ligand>
</feature>
<organism evidence="14 15">
    <name type="scientific">Cellulomonas humilata</name>
    <dbReference type="NCBI Taxonomy" id="144055"/>
    <lineage>
        <taxon>Bacteria</taxon>
        <taxon>Bacillati</taxon>
        <taxon>Actinomycetota</taxon>
        <taxon>Actinomycetes</taxon>
        <taxon>Micrococcales</taxon>
        <taxon>Cellulomonadaceae</taxon>
        <taxon>Cellulomonas</taxon>
    </lineage>
</organism>
<feature type="binding site" evidence="12">
    <location>
        <position position="130"/>
    </location>
    <ligand>
        <name>L-histidine</name>
        <dbReference type="ChEBI" id="CHEBI:57595"/>
    </ligand>
</feature>
<evidence type="ECO:0000259" key="13">
    <source>
        <dbReference type="PROSITE" id="PS50862"/>
    </source>
</evidence>
<dbReference type="RefSeq" id="WP_175347593.1">
    <property type="nucleotide sequence ID" value="NZ_JABMCI010000063.1"/>
</dbReference>
<dbReference type="CDD" id="cd00773">
    <property type="entry name" value="HisRS-like_core"/>
    <property type="match status" value="1"/>
</dbReference>
<evidence type="ECO:0000256" key="5">
    <source>
        <dbReference type="ARBA" id="ARBA00022490"/>
    </source>
</evidence>
<proteinExistence type="inferred from homology"/>
<feature type="binding site" evidence="12">
    <location>
        <position position="134"/>
    </location>
    <ligand>
        <name>L-histidine</name>
        <dbReference type="ChEBI" id="CHEBI:57595"/>
    </ligand>
</feature>
<evidence type="ECO:0000256" key="2">
    <source>
        <dbReference type="ARBA" id="ARBA00011738"/>
    </source>
</evidence>
<dbReference type="InterPro" id="IPR006195">
    <property type="entry name" value="aa-tRNA-synth_II"/>
</dbReference>
<dbReference type="Pfam" id="PF03129">
    <property type="entry name" value="HGTP_anticodon"/>
    <property type="match status" value="1"/>
</dbReference>
<evidence type="ECO:0000256" key="10">
    <source>
        <dbReference type="ARBA" id="ARBA00047639"/>
    </source>
</evidence>
<evidence type="ECO:0000256" key="3">
    <source>
        <dbReference type="ARBA" id="ARBA00012815"/>
    </source>
</evidence>
<comment type="similarity">
    <text evidence="1">Belongs to the class-II aminoacyl-tRNA synthetase family.</text>
</comment>
<evidence type="ECO:0000256" key="7">
    <source>
        <dbReference type="ARBA" id="ARBA00022840"/>
    </source>
</evidence>
<dbReference type="InterPro" id="IPR004516">
    <property type="entry name" value="HisRS/HisZ"/>
</dbReference>
<comment type="subunit">
    <text evidence="2">Homodimer.</text>
</comment>
<dbReference type="EMBL" id="JABMCI010000063">
    <property type="protein sequence ID" value="NUU17634.1"/>
    <property type="molecule type" value="Genomic_DNA"/>
</dbReference>
<sequence>MARPTPLSGFPEWLPDGRIVEQHVLDVLRRTFELHGFVGIETRAVEPLDQLLRKGETSKEVYVLRRLQEEAGAEPDRAGTLGLHFDLTVPFARYVLENAGHLAFPFRRYQIQKVWRGERPQDGRFREFVQADIDVVGAGALPYHYEVELPLVMAEALGALRAIGVPPVRILVNNRKVAEGFYRGLGLTDVESVLRNIDKLDKIGADAVAALLVAEAGADETQARACLELAAISGSDESVIDRVRALAGESNDLLDEGLAELGALIRAAAVRAPGVVVADLKIARGLDYYTGTVYETILVGHEQLGSICSGGRYDTLASDGANTYPGVGLSIGVSRLVSRLLSGGLVTATRSVPSAVLVAVSNEEARDRSDAVATALRARGIPVEVAPSAAKFGKQIRHADRRGIPFVWFVGEDQSADQVKDIRSGEQVDADAATWTPDDADLWPRVVPA</sequence>
<comment type="catalytic activity">
    <reaction evidence="10">
        <text>tRNA(His) + L-histidine + ATP = L-histidyl-tRNA(His) + AMP + diphosphate + H(+)</text>
        <dbReference type="Rhea" id="RHEA:17313"/>
        <dbReference type="Rhea" id="RHEA-COMP:9665"/>
        <dbReference type="Rhea" id="RHEA-COMP:9689"/>
        <dbReference type="ChEBI" id="CHEBI:15378"/>
        <dbReference type="ChEBI" id="CHEBI:30616"/>
        <dbReference type="ChEBI" id="CHEBI:33019"/>
        <dbReference type="ChEBI" id="CHEBI:57595"/>
        <dbReference type="ChEBI" id="CHEBI:78442"/>
        <dbReference type="ChEBI" id="CHEBI:78527"/>
        <dbReference type="ChEBI" id="CHEBI:456215"/>
        <dbReference type="EC" id="6.1.1.21"/>
    </reaction>
</comment>
<feature type="binding site" evidence="12">
    <location>
        <begin position="86"/>
        <end position="88"/>
    </location>
    <ligand>
        <name>L-histidine</name>
        <dbReference type="ChEBI" id="CHEBI:57595"/>
    </ligand>
</feature>
<evidence type="ECO:0000256" key="11">
    <source>
        <dbReference type="NCBIfam" id="TIGR00442"/>
    </source>
</evidence>
<dbReference type="Proteomes" id="UP000565724">
    <property type="component" value="Unassembled WGS sequence"/>
</dbReference>
<evidence type="ECO:0000256" key="1">
    <source>
        <dbReference type="ARBA" id="ARBA00008226"/>
    </source>
</evidence>
<dbReference type="Pfam" id="PF13393">
    <property type="entry name" value="tRNA-synt_His"/>
    <property type="match status" value="1"/>
</dbReference>
<keyword evidence="5" id="KW-0963">Cytoplasm</keyword>
<evidence type="ECO:0000256" key="8">
    <source>
        <dbReference type="ARBA" id="ARBA00022917"/>
    </source>
</evidence>
<dbReference type="SUPFAM" id="SSF55681">
    <property type="entry name" value="Class II aaRS and biotin synthetases"/>
    <property type="match status" value="1"/>
</dbReference>
<name>A0A7Y6DY55_9CELL</name>
<dbReference type="PANTHER" id="PTHR11476">
    <property type="entry name" value="HISTIDYL-TRNA SYNTHETASE"/>
    <property type="match status" value="1"/>
</dbReference>
<keyword evidence="15" id="KW-1185">Reference proteome</keyword>
<comment type="caution">
    <text evidence="14">The sequence shown here is derived from an EMBL/GenBank/DDBJ whole genome shotgun (WGS) entry which is preliminary data.</text>
</comment>
<keyword evidence="6" id="KW-0547">Nucleotide-binding</keyword>
<dbReference type="InterPro" id="IPR004154">
    <property type="entry name" value="Anticodon-bd"/>
</dbReference>
<keyword evidence="9" id="KW-0030">Aminoacyl-tRNA synthetase</keyword>
<dbReference type="EC" id="6.1.1.21" evidence="3 11"/>
<evidence type="ECO:0000256" key="6">
    <source>
        <dbReference type="ARBA" id="ARBA00022741"/>
    </source>
</evidence>
<evidence type="ECO:0000313" key="15">
    <source>
        <dbReference type="Proteomes" id="UP000565724"/>
    </source>
</evidence>
<protein>
    <recommendedName>
        <fullName evidence="4 11">Histidine--tRNA ligase</fullName>
        <ecNumber evidence="3 11">6.1.1.21</ecNumber>
    </recommendedName>
</protein>
<feature type="binding site" evidence="12">
    <location>
        <position position="116"/>
    </location>
    <ligand>
        <name>L-histidine</name>
        <dbReference type="ChEBI" id="CHEBI:57595"/>
    </ligand>
</feature>
<gene>
    <name evidence="14" type="ORF">HP550_10290</name>
</gene>
<accession>A0A7Y6DY55</accession>
<dbReference type="InterPro" id="IPR045864">
    <property type="entry name" value="aa-tRNA-synth_II/BPL/LPL"/>
</dbReference>
<reference evidence="14 15" key="1">
    <citation type="submission" date="2020-05" db="EMBL/GenBank/DDBJ databases">
        <title>Genome Sequencing of Type Strains.</title>
        <authorList>
            <person name="Lemaire J.F."/>
            <person name="Inderbitzin P."/>
            <person name="Gregorio O.A."/>
            <person name="Collins S.B."/>
            <person name="Wespe N."/>
            <person name="Knight-Connoni V."/>
        </authorList>
    </citation>
    <scope>NUCLEOTIDE SEQUENCE [LARGE SCALE GENOMIC DNA]</scope>
    <source>
        <strain evidence="14 15">ATCC 25174</strain>
    </source>
</reference>
<dbReference type="NCBIfam" id="TIGR00442">
    <property type="entry name" value="hisS"/>
    <property type="match status" value="1"/>
</dbReference>
<dbReference type="Gene3D" id="3.30.930.10">
    <property type="entry name" value="Bira Bifunctional Protein, Domain 2"/>
    <property type="match status" value="1"/>
</dbReference>
<evidence type="ECO:0000256" key="12">
    <source>
        <dbReference type="PIRSR" id="PIRSR001549-1"/>
    </source>
</evidence>
<feature type="binding site" evidence="12">
    <location>
        <position position="284"/>
    </location>
    <ligand>
        <name>L-histidine</name>
        <dbReference type="ChEBI" id="CHEBI:57595"/>
    </ligand>
</feature>
<dbReference type="GO" id="GO:0005737">
    <property type="term" value="C:cytoplasm"/>
    <property type="evidence" value="ECO:0007669"/>
    <property type="project" value="UniProtKB-UniRule"/>
</dbReference>
<dbReference type="GO" id="GO:0006427">
    <property type="term" value="P:histidyl-tRNA aminoacylation"/>
    <property type="evidence" value="ECO:0007669"/>
    <property type="project" value="UniProtKB-UniRule"/>
</dbReference>
<keyword evidence="8" id="KW-0648">Protein biosynthesis</keyword>
<dbReference type="Gene3D" id="3.40.50.800">
    <property type="entry name" value="Anticodon-binding domain"/>
    <property type="match status" value="1"/>
</dbReference>
<dbReference type="PANTHER" id="PTHR11476:SF7">
    <property type="entry name" value="HISTIDINE--TRNA LIGASE"/>
    <property type="match status" value="1"/>
</dbReference>
<dbReference type="PIRSF" id="PIRSF001549">
    <property type="entry name" value="His-tRNA_synth"/>
    <property type="match status" value="1"/>
</dbReference>
<dbReference type="InterPro" id="IPR036621">
    <property type="entry name" value="Anticodon-bd_dom_sf"/>
</dbReference>